<sequence length="265" mass="28568">MLRVLLAPRWLALHALLVVAVTTCAVLGWWQWRAFRAESVAQPVAPAAARPIAEVLGPATPLDGTTAGQRVAVEGTYDPAEQLVVPGRELDGRVGVHVVTPLRTADGVVVVRRGWAPSAQDPAAAVPRGEVRLTGVLHPSEDRALDATRGARPGPGEVPVLTTTELHVALPYAPRELYDGFLELTTQDPPPRLALVTSEPQFASGGAGRWQNLSYVGQWWVFGLAAVGFWLAFVRSALRTRREELEDAAYEEWSRRPDGGRAATG</sequence>
<gene>
    <name evidence="2" type="ORF">D5H78_08875</name>
</gene>
<dbReference type="GO" id="GO:0005886">
    <property type="term" value="C:plasma membrane"/>
    <property type="evidence" value="ECO:0007669"/>
    <property type="project" value="UniProtKB-SubCell"/>
</dbReference>
<evidence type="ECO:0000313" key="3">
    <source>
        <dbReference type="Proteomes" id="UP000265614"/>
    </source>
</evidence>
<comment type="subcellular location">
    <subcellularLocation>
        <location evidence="1">Cell membrane</location>
        <topology evidence="1">Multi-pass membrane protein</topology>
    </subcellularLocation>
</comment>
<dbReference type="CDD" id="cd06662">
    <property type="entry name" value="SURF1"/>
    <property type="match status" value="1"/>
</dbReference>
<reference evidence="2 3" key="1">
    <citation type="submission" date="2018-09" db="EMBL/GenBank/DDBJ databases">
        <title>YIM 75000 draft genome.</title>
        <authorList>
            <person name="Tang S."/>
            <person name="Feng Y."/>
        </authorList>
    </citation>
    <scope>NUCLEOTIDE SEQUENCE [LARGE SCALE GENOMIC DNA]</scope>
    <source>
        <strain evidence="2 3">YIM 75000</strain>
    </source>
</reference>
<evidence type="ECO:0000256" key="1">
    <source>
        <dbReference type="RuleBase" id="RU363076"/>
    </source>
</evidence>
<comment type="similarity">
    <text evidence="1">Belongs to the SURF1 family.</text>
</comment>
<dbReference type="OrthoDB" id="9807214at2"/>
<keyword evidence="1" id="KW-1133">Transmembrane helix</keyword>
<feature type="transmembrane region" description="Helical" evidence="1">
    <location>
        <begin position="12"/>
        <end position="32"/>
    </location>
</feature>
<dbReference type="Pfam" id="PF02104">
    <property type="entry name" value="SURF1"/>
    <property type="match status" value="1"/>
</dbReference>
<feature type="transmembrane region" description="Helical" evidence="1">
    <location>
        <begin position="219"/>
        <end position="238"/>
    </location>
</feature>
<name>A0A3A3ZKC8_9ACTN</name>
<dbReference type="InterPro" id="IPR002994">
    <property type="entry name" value="Surf1/Shy1"/>
</dbReference>
<keyword evidence="3" id="KW-1185">Reference proteome</keyword>
<dbReference type="AlphaFoldDB" id="A0A3A3ZKC8"/>
<protein>
    <recommendedName>
        <fullName evidence="1">SURF1-like protein</fullName>
    </recommendedName>
</protein>
<dbReference type="PROSITE" id="PS50895">
    <property type="entry name" value="SURF1"/>
    <property type="match status" value="1"/>
</dbReference>
<proteinExistence type="inferred from homology"/>
<keyword evidence="1" id="KW-0812">Transmembrane</keyword>
<keyword evidence="1" id="KW-0472">Membrane</keyword>
<evidence type="ECO:0000313" key="2">
    <source>
        <dbReference type="EMBL" id="RJK96344.1"/>
    </source>
</evidence>
<accession>A0A3A3ZKC8</accession>
<comment type="caution">
    <text evidence="2">The sequence shown here is derived from an EMBL/GenBank/DDBJ whole genome shotgun (WGS) entry which is preliminary data.</text>
</comment>
<dbReference type="Proteomes" id="UP000265614">
    <property type="component" value="Unassembled WGS sequence"/>
</dbReference>
<keyword evidence="1" id="KW-1003">Cell membrane</keyword>
<organism evidence="2 3">
    <name type="scientific">Vallicoccus soli</name>
    <dbReference type="NCBI Taxonomy" id="2339232"/>
    <lineage>
        <taxon>Bacteria</taxon>
        <taxon>Bacillati</taxon>
        <taxon>Actinomycetota</taxon>
        <taxon>Actinomycetes</taxon>
        <taxon>Motilibacterales</taxon>
        <taxon>Vallicoccaceae</taxon>
        <taxon>Vallicoccus</taxon>
    </lineage>
</organism>
<dbReference type="EMBL" id="QZEZ01000003">
    <property type="protein sequence ID" value="RJK96344.1"/>
    <property type="molecule type" value="Genomic_DNA"/>
</dbReference>